<dbReference type="Pfam" id="PF08922">
    <property type="entry name" value="DUF1905"/>
    <property type="match status" value="1"/>
</dbReference>
<dbReference type="SUPFAM" id="SSF141694">
    <property type="entry name" value="AF2212/PG0164-like"/>
    <property type="match status" value="1"/>
</dbReference>
<dbReference type="InterPro" id="IPR037079">
    <property type="entry name" value="AF2212/PG0164-like_sf"/>
</dbReference>
<dbReference type="RefSeq" id="WP_187465480.1">
    <property type="nucleotide sequence ID" value="NZ_JACSIT010000065.1"/>
</dbReference>
<reference evidence="1" key="1">
    <citation type="submission" date="2020-08" db="EMBL/GenBank/DDBJ databases">
        <title>Lewinella bacteria from marine environments.</title>
        <authorList>
            <person name="Zhong Y."/>
        </authorList>
    </citation>
    <scope>NUCLEOTIDE SEQUENCE</scope>
    <source>
        <strain evidence="1">KCTC 42187</strain>
    </source>
</reference>
<evidence type="ECO:0000313" key="1">
    <source>
        <dbReference type="EMBL" id="MBC6993352.1"/>
    </source>
</evidence>
<organism evidence="1 2">
    <name type="scientific">Neolewinella lacunae</name>
    <dbReference type="NCBI Taxonomy" id="1517758"/>
    <lineage>
        <taxon>Bacteria</taxon>
        <taxon>Pseudomonadati</taxon>
        <taxon>Bacteroidota</taxon>
        <taxon>Saprospiria</taxon>
        <taxon>Saprospirales</taxon>
        <taxon>Lewinellaceae</taxon>
        <taxon>Neolewinella</taxon>
    </lineage>
</organism>
<dbReference type="InterPro" id="IPR015018">
    <property type="entry name" value="DUF1905"/>
</dbReference>
<dbReference type="EMBL" id="JACSIT010000065">
    <property type="protein sequence ID" value="MBC6993352.1"/>
    <property type="molecule type" value="Genomic_DNA"/>
</dbReference>
<name>A0A923PMP5_9BACT</name>
<comment type="caution">
    <text evidence="1">The sequence shown here is derived from an EMBL/GenBank/DDBJ whole genome shotgun (WGS) entry which is preliminary data.</text>
</comment>
<evidence type="ECO:0000313" key="2">
    <source>
        <dbReference type="Proteomes" id="UP000650081"/>
    </source>
</evidence>
<accession>A0A923PMP5</accession>
<gene>
    <name evidence="1" type="ORF">H9S92_04205</name>
</gene>
<dbReference type="AlphaFoldDB" id="A0A923PMP5"/>
<sequence length="101" mass="11693">METPNIKYDFHAKPWQYPGPGSWTFVSVPEDLAEEIRNTQKSEEEGWGRLKATAKIGATEWKTAIWFDTKRNTYLLPLKADVRRKEAIELAKEQVAVSIWV</sequence>
<protein>
    <submittedName>
        <fullName evidence="1">DUF1905 domain-containing protein</fullName>
    </submittedName>
</protein>
<dbReference type="Gene3D" id="2.40.30.100">
    <property type="entry name" value="AF2212/PG0164-like"/>
    <property type="match status" value="1"/>
</dbReference>
<proteinExistence type="predicted"/>
<keyword evidence="2" id="KW-1185">Reference proteome</keyword>
<dbReference type="Proteomes" id="UP000650081">
    <property type="component" value="Unassembled WGS sequence"/>
</dbReference>